<evidence type="ECO:0000313" key="8">
    <source>
        <dbReference type="EMBL" id="KAF1985420.1"/>
    </source>
</evidence>
<dbReference type="InterPro" id="IPR003819">
    <property type="entry name" value="TauD/TfdA-like"/>
</dbReference>
<dbReference type="EMBL" id="ML977162">
    <property type="protein sequence ID" value="KAF1985420.1"/>
    <property type="molecule type" value="Genomic_DNA"/>
</dbReference>
<dbReference type="PANTHER" id="PTHR43779">
    <property type="entry name" value="DIOXYGENASE RV0097-RELATED"/>
    <property type="match status" value="1"/>
</dbReference>
<accession>A0A6G1GXC4</accession>
<dbReference type="Gene3D" id="3.60.130.10">
    <property type="entry name" value="Clavaminate synthase-like"/>
    <property type="match status" value="1"/>
</dbReference>
<dbReference type="InterPro" id="IPR042098">
    <property type="entry name" value="TauD-like_sf"/>
</dbReference>
<comment type="cofactor">
    <cofactor evidence="1">
        <name>Fe(2+)</name>
        <dbReference type="ChEBI" id="CHEBI:29033"/>
    </cofactor>
</comment>
<organism evidence="8 9">
    <name type="scientific">Aulographum hederae CBS 113979</name>
    <dbReference type="NCBI Taxonomy" id="1176131"/>
    <lineage>
        <taxon>Eukaryota</taxon>
        <taxon>Fungi</taxon>
        <taxon>Dikarya</taxon>
        <taxon>Ascomycota</taxon>
        <taxon>Pezizomycotina</taxon>
        <taxon>Dothideomycetes</taxon>
        <taxon>Pleosporomycetidae</taxon>
        <taxon>Aulographales</taxon>
        <taxon>Aulographaceae</taxon>
    </lineage>
</organism>
<feature type="domain" description="TauD/TfdA-like" evidence="7">
    <location>
        <begin position="15"/>
        <end position="360"/>
    </location>
</feature>
<dbReference type="GO" id="GO:0051213">
    <property type="term" value="F:dioxygenase activity"/>
    <property type="evidence" value="ECO:0007669"/>
    <property type="project" value="UniProtKB-KW"/>
</dbReference>
<dbReference type="AlphaFoldDB" id="A0A6G1GXC4"/>
<evidence type="ECO:0000256" key="4">
    <source>
        <dbReference type="ARBA" id="ARBA00022964"/>
    </source>
</evidence>
<dbReference type="PANTHER" id="PTHR43779:SF2">
    <property type="entry name" value="ALPHA-KETOGLUTARATE-DEPENDENT XANTHINE DIOXYGENASE XAN1"/>
    <property type="match status" value="1"/>
</dbReference>
<evidence type="ECO:0000313" key="9">
    <source>
        <dbReference type="Proteomes" id="UP000800041"/>
    </source>
</evidence>
<dbReference type="OrthoDB" id="93019at2759"/>
<reference evidence="8" key="1">
    <citation type="journal article" date="2020" name="Stud. Mycol.">
        <title>101 Dothideomycetes genomes: a test case for predicting lifestyles and emergence of pathogens.</title>
        <authorList>
            <person name="Haridas S."/>
            <person name="Albert R."/>
            <person name="Binder M."/>
            <person name="Bloem J."/>
            <person name="Labutti K."/>
            <person name="Salamov A."/>
            <person name="Andreopoulos B."/>
            <person name="Baker S."/>
            <person name="Barry K."/>
            <person name="Bills G."/>
            <person name="Bluhm B."/>
            <person name="Cannon C."/>
            <person name="Castanera R."/>
            <person name="Culley D."/>
            <person name="Daum C."/>
            <person name="Ezra D."/>
            <person name="Gonzalez J."/>
            <person name="Henrissat B."/>
            <person name="Kuo A."/>
            <person name="Liang C."/>
            <person name="Lipzen A."/>
            <person name="Lutzoni F."/>
            <person name="Magnuson J."/>
            <person name="Mondo S."/>
            <person name="Nolan M."/>
            <person name="Ohm R."/>
            <person name="Pangilinan J."/>
            <person name="Park H.-J."/>
            <person name="Ramirez L."/>
            <person name="Alfaro M."/>
            <person name="Sun H."/>
            <person name="Tritt A."/>
            <person name="Yoshinaga Y."/>
            <person name="Zwiers L.-H."/>
            <person name="Turgeon B."/>
            <person name="Goodwin S."/>
            <person name="Spatafora J."/>
            <person name="Crous P."/>
            <person name="Grigoriev I."/>
        </authorList>
    </citation>
    <scope>NUCLEOTIDE SEQUENCE</scope>
    <source>
        <strain evidence="8">CBS 113979</strain>
    </source>
</reference>
<proteinExistence type="inferred from homology"/>
<evidence type="ECO:0000256" key="5">
    <source>
        <dbReference type="ARBA" id="ARBA00023002"/>
    </source>
</evidence>
<keyword evidence="4" id="KW-0223">Dioxygenase</keyword>
<evidence type="ECO:0000259" key="7">
    <source>
        <dbReference type="Pfam" id="PF02668"/>
    </source>
</evidence>
<evidence type="ECO:0000256" key="2">
    <source>
        <dbReference type="ARBA" id="ARBA00005896"/>
    </source>
</evidence>
<keyword evidence="9" id="KW-1185">Reference proteome</keyword>
<evidence type="ECO:0000256" key="1">
    <source>
        <dbReference type="ARBA" id="ARBA00001954"/>
    </source>
</evidence>
<dbReference type="GO" id="GO:0046872">
    <property type="term" value="F:metal ion binding"/>
    <property type="evidence" value="ECO:0007669"/>
    <property type="project" value="UniProtKB-KW"/>
</dbReference>
<name>A0A6G1GXC4_9PEZI</name>
<dbReference type="Proteomes" id="UP000800041">
    <property type="component" value="Unassembled WGS sequence"/>
</dbReference>
<evidence type="ECO:0000256" key="6">
    <source>
        <dbReference type="ARBA" id="ARBA00023004"/>
    </source>
</evidence>
<evidence type="ECO:0000256" key="3">
    <source>
        <dbReference type="ARBA" id="ARBA00022723"/>
    </source>
</evidence>
<gene>
    <name evidence="8" type="ORF">K402DRAFT_394760</name>
</gene>
<keyword evidence="3" id="KW-0479">Metal-binding</keyword>
<protein>
    <submittedName>
        <fullName evidence="8">Clavaminate synthase-like protein</fullName>
    </submittedName>
</protein>
<keyword evidence="5" id="KW-0560">Oxidoreductase</keyword>
<dbReference type="SUPFAM" id="SSF51197">
    <property type="entry name" value="Clavaminate synthase-like"/>
    <property type="match status" value="1"/>
</dbReference>
<sequence length="371" mass="41309">MSIGSFIEVQPLPTTPKSRRNLGAIATNVDVNKLSDADFEVLRQALYTHQVVVLKGQAAATPKAQYELTKRFDPTSDSYGHGKTLDAKRSVLHPDLKTIPHQPQVQVIGNGFLEEFEGLKNITLKHPHHKTFHKTAIPDAEDLDFTRFYRWHIDAALYGLNPPKVTTLMAVKVPAGRTQTLRYDDGTGDEMSVPLGTTAFVSGYEMYDILSDEDKEFARTTKVQYAPHPYIWMSGAKSNSTGLGLVSEGLEIPKNELPEIEEDKICVLPMCWKNPLTGRLALQVHPSAVEKLILKDGSVVDDLIEVRRRVYELQRPGIAPDLVFSHDWEEGDFVLFNNQGVLHSVVGAFAPEEVRVFRQCNLAASEAPLAP</sequence>
<keyword evidence="6" id="KW-0408">Iron</keyword>
<dbReference type="Pfam" id="PF02668">
    <property type="entry name" value="TauD"/>
    <property type="match status" value="1"/>
</dbReference>
<dbReference type="InterPro" id="IPR051178">
    <property type="entry name" value="TfdA_dioxygenase"/>
</dbReference>
<comment type="similarity">
    <text evidence="2">Belongs to the TfdA dioxygenase family.</text>
</comment>